<evidence type="ECO:0000256" key="6">
    <source>
        <dbReference type="ARBA" id="ARBA00023136"/>
    </source>
</evidence>
<name>A0A918GDP9_9PSEU</name>
<organism evidence="9 10">
    <name type="scientific">Actinokineospora fastidiosa</name>
    <dbReference type="NCBI Taxonomy" id="1816"/>
    <lineage>
        <taxon>Bacteria</taxon>
        <taxon>Bacillati</taxon>
        <taxon>Actinomycetota</taxon>
        <taxon>Actinomycetes</taxon>
        <taxon>Pseudonocardiales</taxon>
        <taxon>Pseudonocardiaceae</taxon>
        <taxon>Actinokineospora</taxon>
    </lineage>
</organism>
<feature type="transmembrane region" description="Helical" evidence="7">
    <location>
        <begin position="171"/>
        <end position="191"/>
    </location>
</feature>
<dbReference type="RefSeq" id="WP_189210520.1">
    <property type="nucleotide sequence ID" value="NZ_BMRB01000002.1"/>
</dbReference>
<evidence type="ECO:0000256" key="2">
    <source>
        <dbReference type="ARBA" id="ARBA00006162"/>
    </source>
</evidence>
<feature type="transmembrane region" description="Helical" evidence="7">
    <location>
        <begin position="313"/>
        <end position="333"/>
    </location>
</feature>
<gene>
    <name evidence="9" type="ORF">GCM10010171_24280</name>
</gene>
<evidence type="ECO:0000313" key="10">
    <source>
        <dbReference type="Proteomes" id="UP000660680"/>
    </source>
</evidence>
<feature type="transmembrane region" description="Helical" evidence="7">
    <location>
        <begin position="226"/>
        <end position="244"/>
    </location>
</feature>
<keyword evidence="4 7" id="KW-0812">Transmembrane</keyword>
<dbReference type="Proteomes" id="UP000660680">
    <property type="component" value="Unassembled WGS sequence"/>
</dbReference>
<feature type="transmembrane region" description="Helical" evidence="7">
    <location>
        <begin position="423"/>
        <end position="446"/>
    </location>
</feature>
<feature type="transmembrane region" description="Helical" evidence="7">
    <location>
        <begin position="203"/>
        <end position="221"/>
    </location>
</feature>
<dbReference type="InterPro" id="IPR024962">
    <property type="entry name" value="YukD-like"/>
</dbReference>
<dbReference type="EMBL" id="BMRB01000002">
    <property type="protein sequence ID" value="GGS30013.1"/>
    <property type="molecule type" value="Genomic_DNA"/>
</dbReference>
<dbReference type="Gene3D" id="3.10.20.90">
    <property type="entry name" value="Phosphatidylinositol 3-kinase Catalytic Subunit, Chain A, domain 1"/>
    <property type="match status" value="1"/>
</dbReference>
<keyword evidence="5 7" id="KW-1133">Transmembrane helix</keyword>
<dbReference type="Pfam" id="PF08817">
    <property type="entry name" value="YukD"/>
    <property type="match status" value="1"/>
</dbReference>
<comment type="caution">
    <text evidence="9">The sequence shown here is derived from an EMBL/GenBank/DDBJ whole genome shotgun (WGS) entry which is preliminary data.</text>
</comment>
<accession>A0A918GDP9</accession>
<keyword evidence="10" id="KW-1185">Reference proteome</keyword>
<feature type="transmembrane region" description="Helical" evidence="7">
    <location>
        <begin position="366"/>
        <end position="384"/>
    </location>
</feature>
<evidence type="ECO:0000259" key="8">
    <source>
        <dbReference type="Pfam" id="PF19053"/>
    </source>
</evidence>
<evidence type="ECO:0000256" key="5">
    <source>
        <dbReference type="ARBA" id="ARBA00022989"/>
    </source>
</evidence>
<dbReference type="AlphaFoldDB" id="A0A918GDP9"/>
<feature type="transmembrane region" description="Helical" evidence="7">
    <location>
        <begin position="256"/>
        <end position="277"/>
    </location>
</feature>
<reference evidence="9" key="2">
    <citation type="submission" date="2020-09" db="EMBL/GenBank/DDBJ databases">
        <authorList>
            <person name="Sun Q."/>
            <person name="Ohkuma M."/>
        </authorList>
    </citation>
    <scope>NUCLEOTIDE SEQUENCE</scope>
    <source>
        <strain evidence="9">JCM 3276</strain>
    </source>
</reference>
<keyword evidence="3" id="KW-1003">Cell membrane</keyword>
<feature type="transmembrane region" description="Helical" evidence="7">
    <location>
        <begin position="115"/>
        <end position="136"/>
    </location>
</feature>
<evidence type="ECO:0000256" key="3">
    <source>
        <dbReference type="ARBA" id="ARBA00022475"/>
    </source>
</evidence>
<feature type="transmembrane region" description="Helical" evidence="7">
    <location>
        <begin position="339"/>
        <end position="354"/>
    </location>
</feature>
<evidence type="ECO:0000256" key="4">
    <source>
        <dbReference type="ARBA" id="ARBA00022692"/>
    </source>
</evidence>
<evidence type="ECO:0000256" key="1">
    <source>
        <dbReference type="ARBA" id="ARBA00004651"/>
    </source>
</evidence>
<feature type="transmembrane region" description="Helical" evidence="7">
    <location>
        <begin position="390"/>
        <end position="411"/>
    </location>
</feature>
<evidence type="ECO:0000313" key="9">
    <source>
        <dbReference type="EMBL" id="GGS30013.1"/>
    </source>
</evidence>
<keyword evidence="6 7" id="KW-0472">Membrane</keyword>
<reference evidence="9" key="1">
    <citation type="journal article" date="2014" name="Int. J. Syst. Evol. Microbiol.">
        <title>Complete genome sequence of Corynebacterium casei LMG S-19264T (=DSM 44701T), isolated from a smear-ripened cheese.</title>
        <authorList>
            <consortium name="US DOE Joint Genome Institute (JGI-PGF)"/>
            <person name="Walter F."/>
            <person name="Albersmeier A."/>
            <person name="Kalinowski J."/>
            <person name="Ruckert C."/>
        </authorList>
    </citation>
    <scope>NUCLEOTIDE SEQUENCE</scope>
    <source>
        <strain evidence="9">JCM 3276</strain>
    </source>
</reference>
<dbReference type="InterPro" id="IPR006707">
    <property type="entry name" value="T7SS_EccD"/>
</dbReference>
<proteinExistence type="inferred from homology"/>
<dbReference type="PIRSF" id="PIRSF017804">
    <property type="entry name" value="Secretion_EccD1"/>
    <property type="match status" value="1"/>
</dbReference>
<comment type="subcellular location">
    <subcellularLocation>
        <location evidence="1">Cell membrane</location>
        <topology evidence="1">Multi-pass membrane protein</topology>
    </subcellularLocation>
</comment>
<dbReference type="InterPro" id="IPR044049">
    <property type="entry name" value="EccD_transm"/>
</dbReference>
<dbReference type="GO" id="GO:0005886">
    <property type="term" value="C:plasma membrane"/>
    <property type="evidence" value="ECO:0007669"/>
    <property type="project" value="UniProtKB-SubCell"/>
</dbReference>
<feature type="transmembrane region" description="Helical" evidence="7">
    <location>
        <begin position="142"/>
        <end position="164"/>
    </location>
</feature>
<sequence>MTGTGLVRITVTAPHRSIDLALPDASPVAEILPGLLVHAGERGADNGGWTLRRGDGTPLDLGRTLGRHGVRDGEVLHLVPRRVEWPEPEYDDLVDAIATSSGRAGRTWGPRHTRAAGLAAGGALMAVGLGAVLASGPSWTGAALWSLGLAALLLVGGACLARAVGDAGAGAVPAGIALPYAFAGGALVYAGESPIGDLGAPHLLSGCAAVVLVAVLGHIAVAACPVLFVAAATAGLFGVAGAWLSTTDAMAAHDAAAVVAGLLLAFSPMAASAAIRLSRVPMPVLPRTTADLVRDTPQPPRDAVHAAVVRADAMLTGIVVAVGVVSAICQVLLTIRGGTAATVFVALLAVGFLLRARLYPVLWQRAALLTAGLVGLGCLALGPLPALGALLVAGPVAVLVGVAALAVGLLRSRRAAGPFLGRYAEILEVVVVLAVVPVGCWVLDLYSSARGLGG</sequence>
<feature type="domain" description="EccD-like transmembrane" evidence="8">
    <location>
        <begin position="113"/>
        <end position="452"/>
    </location>
</feature>
<comment type="similarity">
    <text evidence="2">Belongs to the EccD/Snm4 family.</text>
</comment>
<dbReference type="NCBIfam" id="TIGR03920">
    <property type="entry name" value="T7SS_EccD"/>
    <property type="match status" value="1"/>
</dbReference>
<dbReference type="Pfam" id="PF19053">
    <property type="entry name" value="EccD"/>
    <property type="match status" value="1"/>
</dbReference>
<evidence type="ECO:0000256" key="7">
    <source>
        <dbReference type="SAM" id="Phobius"/>
    </source>
</evidence>
<protein>
    <submittedName>
        <fullName evidence="9">Type VII secretion integral membrane protein EccD</fullName>
    </submittedName>
</protein>